<evidence type="ECO:0000313" key="1">
    <source>
        <dbReference type="EMBL" id="EKE26069.1"/>
    </source>
</evidence>
<reference evidence="1" key="1">
    <citation type="journal article" date="2012" name="Science">
        <title>Fermentation, hydrogen, and sulfur metabolism in multiple uncultivated bacterial phyla.</title>
        <authorList>
            <person name="Wrighton K.C."/>
            <person name="Thomas B.C."/>
            <person name="Sharon I."/>
            <person name="Miller C.S."/>
            <person name="Castelle C.J."/>
            <person name="VerBerkmoes N.C."/>
            <person name="Wilkins M.J."/>
            <person name="Hettich R.L."/>
            <person name="Lipton M.S."/>
            <person name="Williams K.H."/>
            <person name="Long P.E."/>
            <person name="Banfield J.F."/>
        </authorList>
    </citation>
    <scope>NUCLEOTIDE SEQUENCE [LARGE SCALE GENOMIC DNA]</scope>
</reference>
<organism evidence="1">
    <name type="scientific">uncultured bacterium</name>
    <name type="common">gcode 4</name>
    <dbReference type="NCBI Taxonomy" id="1234023"/>
    <lineage>
        <taxon>Bacteria</taxon>
        <taxon>environmental samples</taxon>
    </lineage>
</organism>
<protein>
    <submittedName>
        <fullName evidence="1">Uncharacterized protein</fullName>
    </submittedName>
</protein>
<gene>
    <name evidence="1" type="ORF">ACD_4C00451G0001</name>
</gene>
<sequence length="140" mass="16991">MNEILNILQQENIEELNDVFLKKLKQLQPDKFLSLSEETKEKVHDICEWLSQKSLEAFIFFKELHDKNQNEWWYTISKNELITLKLLLNNFKKEYESCGRKSKILIRLNKNISDAANFKPRINFMEIIWDYDDFMRIITK</sequence>
<dbReference type="EMBL" id="AMFJ01000967">
    <property type="protein sequence ID" value="EKE26069.1"/>
    <property type="molecule type" value="Genomic_DNA"/>
</dbReference>
<name>K2G7L7_9BACT</name>
<dbReference type="AlphaFoldDB" id="K2G7L7"/>
<proteinExistence type="predicted"/>
<accession>K2G7L7</accession>
<comment type="caution">
    <text evidence="1">The sequence shown here is derived from an EMBL/GenBank/DDBJ whole genome shotgun (WGS) entry which is preliminary data.</text>
</comment>